<keyword evidence="5" id="KW-0131">Cell cycle</keyword>
<dbReference type="PANTHER" id="PTHR10265:SF45">
    <property type="entry name" value="DACAPO"/>
    <property type="match status" value="1"/>
</dbReference>
<evidence type="ECO:0000259" key="7">
    <source>
        <dbReference type="Pfam" id="PF02234"/>
    </source>
</evidence>
<evidence type="ECO:0000313" key="9">
    <source>
        <dbReference type="Proteomes" id="UP000694523"/>
    </source>
</evidence>
<evidence type="ECO:0000256" key="6">
    <source>
        <dbReference type="SAM" id="MobiDB-lite"/>
    </source>
</evidence>
<sequence>AFAHKGERRTTAMGTARRSLFGPVNHEQLRRELSQRLRDITERDSRRWNFDFQRDAPLPGRFQWEEVPAERTAAFYGQGKDRDVSAQSQGSEERLRPCEEDKKRASDQENCPRVSNTPKRPAELTPARRKRARSKSAARAPQNTRITGDKLKARLANLCIYII</sequence>
<dbReference type="Gene3D" id="4.10.365.10">
    <property type="entry name" value="p27"/>
    <property type="match status" value="1"/>
</dbReference>
<dbReference type="InterPro" id="IPR003175">
    <property type="entry name" value="CDI_dom"/>
</dbReference>
<comment type="similarity">
    <text evidence="2">Belongs to the CDI family.</text>
</comment>
<reference evidence="8" key="1">
    <citation type="submission" date="2025-08" db="UniProtKB">
        <authorList>
            <consortium name="Ensembl"/>
        </authorList>
    </citation>
    <scope>IDENTIFICATION</scope>
</reference>
<dbReference type="Proteomes" id="UP000694523">
    <property type="component" value="Unplaced"/>
</dbReference>
<evidence type="ECO:0000256" key="5">
    <source>
        <dbReference type="ARBA" id="ARBA00023306"/>
    </source>
</evidence>
<feature type="compositionally biased region" description="Basic and acidic residues" evidence="6">
    <location>
        <begin position="1"/>
        <end position="10"/>
    </location>
</feature>
<evidence type="ECO:0000256" key="2">
    <source>
        <dbReference type="ARBA" id="ARBA00006726"/>
    </source>
</evidence>
<organism evidence="8 9">
    <name type="scientific">Neogobius melanostomus</name>
    <name type="common">round goby</name>
    <dbReference type="NCBI Taxonomy" id="47308"/>
    <lineage>
        <taxon>Eukaryota</taxon>
        <taxon>Metazoa</taxon>
        <taxon>Chordata</taxon>
        <taxon>Craniata</taxon>
        <taxon>Vertebrata</taxon>
        <taxon>Euteleostomi</taxon>
        <taxon>Actinopterygii</taxon>
        <taxon>Neopterygii</taxon>
        <taxon>Teleostei</taxon>
        <taxon>Neoteleostei</taxon>
        <taxon>Acanthomorphata</taxon>
        <taxon>Gobiaria</taxon>
        <taxon>Gobiiformes</taxon>
        <taxon>Gobioidei</taxon>
        <taxon>Gobiidae</taxon>
        <taxon>Benthophilinae</taxon>
        <taxon>Neogobiini</taxon>
        <taxon>Neogobius</taxon>
    </lineage>
</organism>
<protein>
    <recommendedName>
        <fullName evidence="7">Cyclin-dependent kinase inhibitor domain-containing protein</fullName>
    </recommendedName>
</protein>
<feature type="compositionally biased region" description="Basic and acidic residues" evidence="6">
    <location>
        <begin position="91"/>
        <end position="107"/>
    </location>
</feature>
<reference evidence="8" key="2">
    <citation type="submission" date="2025-09" db="UniProtKB">
        <authorList>
            <consortium name="Ensembl"/>
        </authorList>
    </citation>
    <scope>IDENTIFICATION</scope>
</reference>
<feature type="domain" description="Cyclin-dependent kinase inhibitor" evidence="7">
    <location>
        <begin position="19"/>
        <end position="67"/>
    </location>
</feature>
<name>A0A8C6WN32_9GOBI</name>
<feature type="region of interest" description="Disordered" evidence="6">
    <location>
        <begin position="74"/>
        <end position="145"/>
    </location>
</feature>
<dbReference type="Ensembl" id="ENSNMLT00000021411.1">
    <property type="protein sequence ID" value="ENSNMLP00000019048.1"/>
    <property type="gene ID" value="ENSNMLG00000012506.1"/>
</dbReference>
<keyword evidence="4" id="KW-0539">Nucleus</keyword>
<dbReference type="AlphaFoldDB" id="A0A8C6WN32"/>
<comment type="subcellular location">
    <subcellularLocation>
        <location evidence="1">Nucleus</location>
    </subcellularLocation>
</comment>
<dbReference type="InterPro" id="IPR044898">
    <property type="entry name" value="CDI_dom_sf"/>
</dbReference>
<feature type="region of interest" description="Disordered" evidence="6">
    <location>
        <begin position="1"/>
        <end position="23"/>
    </location>
</feature>
<keyword evidence="9" id="KW-1185">Reference proteome</keyword>
<keyword evidence="3" id="KW-0649">Protein kinase inhibitor</keyword>
<dbReference type="Pfam" id="PF02234">
    <property type="entry name" value="CDI"/>
    <property type="match status" value="1"/>
</dbReference>
<evidence type="ECO:0000313" key="8">
    <source>
        <dbReference type="Ensembl" id="ENSNMLP00000019048.1"/>
    </source>
</evidence>
<dbReference type="GO" id="GO:0051726">
    <property type="term" value="P:regulation of cell cycle"/>
    <property type="evidence" value="ECO:0007669"/>
    <property type="project" value="InterPro"/>
</dbReference>
<evidence type="ECO:0000256" key="3">
    <source>
        <dbReference type="ARBA" id="ARBA00023013"/>
    </source>
</evidence>
<proteinExistence type="inferred from homology"/>
<dbReference type="GO" id="GO:0004861">
    <property type="term" value="F:cyclin-dependent protein serine/threonine kinase inhibitor activity"/>
    <property type="evidence" value="ECO:0007669"/>
    <property type="project" value="InterPro"/>
</dbReference>
<feature type="compositionally biased region" description="Basic residues" evidence="6">
    <location>
        <begin position="127"/>
        <end position="136"/>
    </location>
</feature>
<dbReference type="PANTHER" id="PTHR10265">
    <property type="entry name" value="CYCLIN-DEPENDENT KINASE INHIBITOR 1"/>
    <property type="match status" value="1"/>
</dbReference>
<dbReference type="GO" id="GO:0005634">
    <property type="term" value="C:nucleus"/>
    <property type="evidence" value="ECO:0007669"/>
    <property type="project" value="UniProtKB-SubCell"/>
</dbReference>
<evidence type="ECO:0000256" key="1">
    <source>
        <dbReference type="ARBA" id="ARBA00004123"/>
    </source>
</evidence>
<evidence type="ECO:0000256" key="4">
    <source>
        <dbReference type="ARBA" id="ARBA00023242"/>
    </source>
</evidence>
<accession>A0A8C6WN32</accession>